<dbReference type="Pfam" id="PF01311">
    <property type="entry name" value="Bac_export_1"/>
    <property type="match status" value="1"/>
</dbReference>
<keyword evidence="4 7" id="KW-0812">Transmembrane</keyword>
<keyword evidence="5 7" id="KW-1133">Transmembrane helix</keyword>
<evidence type="ECO:0000256" key="6">
    <source>
        <dbReference type="ARBA" id="ARBA00023136"/>
    </source>
</evidence>
<dbReference type="GO" id="GO:0006605">
    <property type="term" value="P:protein targeting"/>
    <property type="evidence" value="ECO:0007669"/>
    <property type="project" value="InterPro"/>
</dbReference>
<reference evidence="8" key="1">
    <citation type="submission" date="2020-07" db="EMBL/GenBank/DDBJ databases">
        <title>Huge and variable diversity of episymbiotic CPR bacteria and DPANN archaea in groundwater ecosystems.</title>
        <authorList>
            <person name="He C.Y."/>
            <person name="Keren R."/>
            <person name="Whittaker M."/>
            <person name="Farag I.F."/>
            <person name="Doudna J."/>
            <person name="Cate J.H.D."/>
            <person name="Banfield J.F."/>
        </authorList>
    </citation>
    <scope>NUCLEOTIDE SEQUENCE</scope>
    <source>
        <strain evidence="8">NC_groundwater_17_Pr7_B-0.1um_64_12</strain>
    </source>
</reference>
<proteinExistence type="inferred from homology"/>
<organism evidence="8 9">
    <name type="scientific">Fimbriimonas ginsengisoli</name>
    <dbReference type="NCBI Taxonomy" id="1005039"/>
    <lineage>
        <taxon>Bacteria</taxon>
        <taxon>Bacillati</taxon>
        <taxon>Armatimonadota</taxon>
        <taxon>Fimbriimonadia</taxon>
        <taxon>Fimbriimonadales</taxon>
        <taxon>Fimbriimonadaceae</taxon>
        <taxon>Fimbriimonas</taxon>
    </lineage>
</organism>
<evidence type="ECO:0000256" key="5">
    <source>
        <dbReference type="ARBA" id="ARBA00022989"/>
    </source>
</evidence>
<comment type="subcellular location">
    <subcellularLocation>
        <location evidence="1">Cell membrane</location>
        <topology evidence="1">Multi-pass membrane protein</topology>
    </subcellularLocation>
</comment>
<dbReference type="PANTHER" id="PTHR30065">
    <property type="entry name" value="FLAGELLAR BIOSYNTHETIC PROTEIN FLIR"/>
    <property type="match status" value="1"/>
</dbReference>
<keyword evidence="3" id="KW-1003">Cell membrane</keyword>
<dbReference type="PRINTS" id="PR00953">
    <property type="entry name" value="TYPE3IMRPROT"/>
</dbReference>
<evidence type="ECO:0000256" key="4">
    <source>
        <dbReference type="ARBA" id="ARBA00022692"/>
    </source>
</evidence>
<evidence type="ECO:0000313" key="9">
    <source>
        <dbReference type="Proteomes" id="UP000727962"/>
    </source>
</evidence>
<feature type="transmembrane region" description="Helical" evidence="7">
    <location>
        <begin position="218"/>
        <end position="242"/>
    </location>
</feature>
<feature type="transmembrane region" description="Helical" evidence="7">
    <location>
        <begin position="116"/>
        <end position="137"/>
    </location>
</feature>
<comment type="similarity">
    <text evidence="2">Belongs to the FliR/MopE/SpaR family.</text>
</comment>
<dbReference type="PANTHER" id="PTHR30065:SF1">
    <property type="entry name" value="SURFACE PRESENTATION OF ANTIGENS PROTEIN SPAR"/>
    <property type="match status" value="1"/>
</dbReference>
<sequence length="252" mass="25403">MSSDTALLFSFACVFVRCSAMLLTSPLFGAQTTPLQVRVLSTLAISGALTVVLQPHIGPAPADLYGLGAATLQEAVAGILLGSFVNLALQAAQIAGSLMDTQVGMGMSQVLNPINGVPGGAIAQFKFMLATVVFLCVDGHHQMLAAFARSYTLAPTLSASVIAGSFVSMLGSMCLLAVQIAAPVLGASLVVDAALGLINRAVPQMPAMLVGLPAKTAIGLAAVGLVVPAIAGGVTTGLQLAFDNLAPIFASR</sequence>
<comment type="caution">
    <text evidence="8">The sequence shown here is derived from an EMBL/GenBank/DDBJ whole genome shotgun (WGS) entry which is preliminary data.</text>
</comment>
<protein>
    <submittedName>
        <fullName evidence="8">Flagellar biosynthetic protein FliR</fullName>
    </submittedName>
</protein>
<dbReference type="AlphaFoldDB" id="A0A931LVY3"/>
<evidence type="ECO:0000256" key="2">
    <source>
        <dbReference type="ARBA" id="ARBA00009772"/>
    </source>
</evidence>
<keyword evidence="8" id="KW-0969">Cilium</keyword>
<gene>
    <name evidence="8" type="ORF">HYR64_06970</name>
</gene>
<dbReference type="EMBL" id="JACOSL010000040">
    <property type="protein sequence ID" value="MBI1756831.1"/>
    <property type="molecule type" value="Genomic_DNA"/>
</dbReference>
<accession>A0A931LVY3</accession>
<feature type="transmembrane region" description="Helical" evidence="7">
    <location>
        <begin position="149"/>
        <end position="170"/>
    </location>
</feature>
<evidence type="ECO:0000256" key="3">
    <source>
        <dbReference type="ARBA" id="ARBA00022475"/>
    </source>
</evidence>
<evidence type="ECO:0000256" key="7">
    <source>
        <dbReference type="SAM" id="Phobius"/>
    </source>
</evidence>
<evidence type="ECO:0000256" key="1">
    <source>
        <dbReference type="ARBA" id="ARBA00004651"/>
    </source>
</evidence>
<feature type="transmembrane region" description="Helical" evidence="7">
    <location>
        <begin position="176"/>
        <end position="198"/>
    </location>
</feature>
<keyword evidence="6 7" id="KW-0472">Membrane</keyword>
<name>A0A931LVY3_FIMGI</name>
<evidence type="ECO:0000313" key="8">
    <source>
        <dbReference type="EMBL" id="MBI1756831.1"/>
    </source>
</evidence>
<dbReference type="InterPro" id="IPR002010">
    <property type="entry name" value="T3SS_IM_R"/>
</dbReference>
<keyword evidence="8" id="KW-0966">Cell projection</keyword>
<dbReference type="GO" id="GO:0005886">
    <property type="term" value="C:plasma membrane"/>
    <property type="evidence" value="ECO:0007669"/>
    <property type="project" value="UniProtKB-SubCell"/>
</dbReference>
<keyword evidence="8" id="KW-0282">Flagellum</keyword>
<dbReference type="Proteomes" id="UP000727962">
    <property type="component" value="Unassembled WGS sequence"/>
</dbReference>